<dbReference type="Gene3D" id="3.30.460.10">
    <property type="entry name" value="Beta Polymerase, domain 2"/>
    <property type="match status" value="1"/>
</dbReference>
<dbReference type="Proteomes" id="UP000009168">
    <property type="component" value="Unassembled WGS sequence"/>
</dbReference>
<evidence type="ECO:0000313" key="3">
    <source>
        <dbReference type="EMBL" id="EAR88811.1"/>
    </source>
</evidence>
<gene>
    <name evidence="3" type="ORF">TTHERM_00263070</name>
</gene>
<dbReference type="PANTHER" id="PTHR21043">
    <property type="entry name" value="IOJAP SUPERFAMILY ORTHOLOG"/>
    <property type="match status" value="1"/>
</dbReference>
<dbReference type="KEGG" id="tet:TTHERM_00263070"/>
<dbReference type="HOGENOM" id="CLU_815068_0_0_1"/>
<dbReference type="OrthoDB" id="21330at2759"/>
<dbReference type="eggNOG" id="ENOG502SNSG">
    <property type="taxonomic scope" value="Eukaryota"/>
</dbReference>
<evidence type="ECO:0000256" key="2">
    <source>
        <dbReference type="SAM" id="MobiDB-lite"/>
    </source>
</evidence>
<dbReference type="SUPFAM" id="SSF81301">
    <property type="entry name" value="Nucleotidyltransferase"/>
    <property type="match status" value="1"/>
</dbReference>
<comment type="similarity">
    <text evidence="1">Belongs to the Iojap/RsfS family.</text>
</comment>
<dbReference type="InterPro" id="IPR004394">
    <property type="entry name" value="Iojap/RsfS/C7orf30"/>
</dbReference>
<dbReference type="AlphaFoldDB" id="Q22U76"/>
<keyword evidence="4" id="KW-1185">Reference proteome</keyword>
<evidence type="ECO:0000256" key="1">
    <source>
        <dbReference type="ARBA" id="ARBA00010574"/>
    </source>
</evidence>
<dbReference type="Pfam" id="PF02410">
    <property type="entry name" value="RsfS"/>
    <property type="match status" value="1"/>
</dbReference>
<name>Q22U76_TETTS</name>
<dbReference type="GO" id="GO:0090071">
    <property type="term" value="P:negative regulation of ribosome biogenesis"/>
    <property type="evidence" value="ECO:0007669"/>
    <property type="project" value="TreeGrafter"/>
</dbReference>
<feature type="compositionally biased region" description="Acidic residues" evidence="2">
    <location>
        <begin position="48"/>
        <end position="63"/>
    </location>
</feature>
<feature type="region of interest" description="Disordered" evidence="2">
    <location>
        <begin position="40"/>
        <end position="67"/>
    </location>
</feature>
<dbReference type="InParanoid" id="Q22U76"/>
<evidence type="ECO:0000313" key="4">
    <source>
        <dbReference type="Proteomes" id="UP000009168"/>
    </source>
</evidence>
<dbReference type="GO" id="GO:0043023">
    <property type="term" value="F:ribosomal large subunit binding"/>
    <property type="evidence" value="ECO:0007669"/>
    <property type="project" value="TreeGrafter"/>
</dbReference>
<sequence length="341" mass="40649">MILRKFVQQLSQVQLLNKQVYQFGRPFRIKVNKFTGGALQQNKKEQENEQDEDINYQELEDPDFDKNKQKQNKFKHIDEDDLKDLQNEKFDISQFAESANQVVLDSFQNPEHDPSKANTIKKFKDLSDGEEEEEERSQLKLSKEEDKQFSKEQVQFIKETLMYEGEDPYFEKLVNRPEKGVVWGLGGQLLKQQKNFFEKGKYPTPEAVISFLELEQGKDIICVDLEKECNRYDLPRFGIILSSFSCRHNYRIAQNLLKAIRELEIPDMKDKNFKISGRKDDEWLMVDFNDIQVHCFVEESREEIDLEWKWKNPPSKEEMAEFEKIQNHKSRKTFFEPLDDY</sequence>
<dbReference type="RefSeq" id="XP_001009056.1">
    <property type="nucleotide sequence ID" value="XM_001009056.1"/>
</dbReference>
<dbReference type="InterPro" id="IPR043519">
    <property type="entry name" value="NT_sf"/>
</dbReference>
<dbReference type="STRING" id="312017.Q22U76"/>
<dbReference type="EMBL" id="GG662830">
    <property type="protein sequence ID" value="EAR88811.1"/>
    <property type="molecule type" value="Genomic_DNA"/>
</dbReference>
<dbReference type="GO" id="GO:0017148">
    <property type="term" value="P:negative regulation of translation"/>
    <property type="evidence" value="ECO:0007669"/>
    <property type="project" value="TreeGrafter"/>
</dbReference>
<accession>Q22U76</accession>
<reference evidence="4" key="1">
    <citation type="journal article" date="2006" name="PLoS Biol.">
        <title>Macronuclear genome sequence of the ciliate Tetrahymena thermophila, a model eukaryote.</title>
        <authorList>
            <person name="Eisen J.A."/>
            <person name="Coyne R.S."/>
            <person name="Wu M."/>
            <person name="Wu D."/>
            <person name="Thiagarajan M."/>
            <person name="Wortman J.R."/>
            <person name="Badger J.H."/>
            <person name="Ren Q."/>
            <person name="Amedeo P."/>
            <person name="Jones K.M."/>
            <person name="Tallon L.J."/>
            <person name="Delcher A.L."/>
            <person name="Salzberg S.L."/>
            <person name="Silva J.C."/>
            <person name="Haas B.J."/>
            <person name="Majoros W.H."/>
            <person name="Farzad M."/>
            <person name="Carlton J.M."/>
            <person name="Smith R.K. Jr."/>
            <person name="Garg J."/>
            <person name="Pearlman R.E."/>
            <person name="Karrer K.M."/>
            <person name="Sun L."/>
            <person name="Manning G."/>
            <person name="Elde N.C."/>
            <person name="Turkewitz A.P."/>
            <person name="Asai D.J."/>
            <person name="Wilkes D.E."/>
            <person name="Wang Y."/>
            <person name="Cai H."/>
            <person name="Collins K."/>
            <person name="Stewart B.A."/>
            <person name="Lee S.R."/>
            <person name="Wilamowska K."/>
            <person name="Weinberg Z."/>
            <person name="Ruzzo W.L."/>
            <person name="Wloga D."/>
            <person name="Gaertig J."/>
            <person name="Frankel J."/>
            <person name="Tsao C.-C."/>
            <person name="Gorovsky M.A."/>
            <person name="Keeling P.J."/>
            <person name="Waller R.F."/>
            <person name="Patron N.J."/>
            <person name="Cherry J.M."/>
            <person name="Stover N.A."/>
            <person name="Krieger C.J."/>
            <person name="del Toro C."/>
            <person name="Ryder H.F."/>
            <person name="Williamson S.C."/>
            <person name="Barbeau R.A."/>
            <person name="Hamilton E.P."/>
            <person name="Orias E."/>
        </authorList>
    </citation>
    <scope>NUCLEOTIDE SEQUENCE [LARGE SCALE GENOMIC DNA]</scope>
    <source>
        <strain evidence="4">SB210</strain>
    </source>
</reference>
<dbReference type="PANTHER" id="PTHR21043:SF0">
    <property type="entry name" value="MITOCHONDRIAL ASSEMBLY OF RIBOSOMAL LARGE SUBUNIT PROTEIN 1"/>
    <property type="match status" value="1"/>
</dbReference>
<protein>
    <submittedName>
        <fullName evidence="3">Oligomerization domain protein</fullName>
    </submittedName>
</protein>
<proteinExistence type="inferred from homology"/>
<organism evidence="3 4">
    <name type="scientific">Tetrahymena thermophila (strain SB210)</name>
    <dbReference type="NCBI Taxonomy" id="312017"/>
    <lineage>
        <taxon>Eukaryota</taxon>
        <taxon>Sar</taxon>
        <taxon>Alveolata</taxon>
        <taxon>Ciliophora</taxon>
        <taxon>Intramacronucleata</taxon>
        <taxon>Oligohymenophorea</taxon>
        <taxon>Hymenostomatida</taxon>
        <taxon>Tetrahymenina</taxon>
        <taxon>Tetrahymenidae</taxon>
        <taxon>Tetrahymena</taxon>
    </lineage>
</organism>
<dbReference type="OMA" id="EWPTHEE"/>
<dbReference type="GeneID" id="7846159"/>